<feature type="region of interest" description="Disordered" evidence="1">
    <location>
        <begin position="138"/>
        <end position="157"/>
    </location>
</feature>
<name>A0A815TK78_9BILA</name>
<feature type="region of interest" description="Disordered" evidence="1">
    <location>
        <begin position="166"/>
        <end position="194"/>
    </location>
</feature>
<evidence type="ECO:0000313" key="5">
    <source>
        <dbReference type="Proteomes" id="UP000663877"/>
    </source>
</evidence>
<feature type="compositionally biased region" description="Acidic residues" evidence="1">
    <location>
        <begin position="140"/>
        <end position="157"/>
    </location>
</feature>
<reference evidence="2" key="1">
    <citation type="submission" date="2021-02" db="EMBL/GenBank/DDBJ databases">
        <authorList>
            <person name="Nowell W R."/>
        </authorList>
    </citation>
    <scope>NUCLEOTIDE SEQUENCE</scope>
</reference>
<dbReference type="Proteomes" id="UP000663877">
    <property type="component" value="Unassembled WGS sequence"/>
</dbReference>
<dbReference type="EMBL" id="CAJNOM010003468">
    <property type="protein sequence ID" value="CAF1645964.1"/>
    <property type="molecule type" value="Genomic_DNA"/>
</dbReference>
<dbReference type="Proteomes" id="UP000663832">
    <property type="component" value="Unassembled WGS sequence"/>
</dbReference>
<keyword evidence="4" id="KW-1185">Reference proteome</keyword>
<feature type="compositionally biased region" description="Polar residues" evidence="1">
    <location>
        <begin position="90"/>
        <end position="99"/>
    </location>
</feature>
<dbReference type="OrthoDB" id="9995625at2759"/>
<proteinExistence type="predicted"/>
<dbReference type="AlphaFoldDB" id="A0A815TK78"/>
<evidence type="ECO:0000313" key="4">
    <source>
        <dbReference type="Proteomes" id="UP000663832"/>
    </source>
</evidence>
<evidence type="ECO:0000313" key="3">
    <source>
        <dbReference type="EMBL" id="CAF1645964.1"/>
    </source>
</evidence>
<comment type="caution">
    <text evidence="2">The sequence shown here is derived from an EMBL/GenBank/DDBJ whole genome shotgun (WGS) entry which is preliminary data.</text>
</comment>
<accession>A0A815TK78</accession>
<dbReference type="EMBL" id="CAJNOI010003124">
    <property type="protein sequence ID" value="CAF1506306.1"/>
    <property type="molecule type" value="Genomic_DNA"/>
</dbReference>
<sequence length="388" mass="45146">MHSTNNSQRKHIARKIYTPTQKSSATITKYYLLFFNETETYQIVAKSSIKCVDDHGIATITINKKQIKGKIILTDSFDECEKEMSRRTRLSQQDNNNDFDSQKDDADVENDVVTVDTQHQISTQSQFPHDSLARLNYESASDDSEKENEKYNEDDELSDQYVKSIKKKNTNKRKSTTDHAGKKRKKIVKEGDEHVQSRKLDTQSEISYSGVSILNAIENKFLGLENKLLSIDSKNDKQMAHLTKKIDHLTASSIYNKVVLDQYRDQTNEEFDKELMYEDTNLLRTVASSFGDFARKTMRLVFNAHELTTQILPPQRHYLARTSLNEKKFQLVNDAIRIKFKIDSTKYAAFYKNILRRKLSDFLIEERRRGLKRIGRDHIQNETMENSS</sequence>
<gene>
    <name evidence="2" type="ORF">BJG266_LOCUS43462</name>
    <name evidence="3" type="ORF">QVE165_LOCUS60386</name>
</gene>
<organism evidence="2 5">
    <name type="scientific">Adineta steineri</name>
    <dbReference type="NCBI Taxonomy" id="433720"/>
    <lineage>
        <taxon>Eukaryota</taxon>
        <taxon>Metazoa</taxon>
        <taxon>Spiralia</taxon>
        <taxon>Gnathifera</taxon>
        <taxon>Rotifera</taxon>
        <taxon>Eurotatoria</taxon>
        <taxon>Bdelloidea</taxon>
        <taxon>Adinetida</taxon>
        <taxon>Adinetidae</taxon>
        <taxon>Adineta</taxon>
    </lineage>
</organism>
<evidence type="ECO:0000313" key="2">
    <source>
        <dbReference type="EMBL" id="CAF1506306.1"/>
    </source>
</evidence>
<protein>
    <submittedName>
        <fullName evidence="2">Uncharacterized protein</fullName>
    </submittedName>
</protein>
<feature type="region of interest" description="Disordered" evidence="1">
    <location>
        <begin position="84"/>
        <end position="107"/>
    </location>
</feature>
<evidence type="ECO:0000256" key="1">
    <source>
        <dbReference type="SAM" id="MobiDB-lite"/>
    </source>
</evidence>